<evidence type="ECO:0000313" key="1">
    <source>
        <dbReference type="EMBL" id="AGM26077.1"/>
    </source>
</evidence>
<dbReference type="EMBL" id="CP005078">
    <property type="protein sequence ID" value="AGM26077.1"/>
    <property type="molecule type" value="Genomic_DNA"/>
</dbReference>
<gene>
    <name evidence="1" type="ORF">SSYRP_v1c04850</name>
</gene>
<organism evidence="1 2">
    <name type="scientific">Spiroplasma syrphidicola EA-1</name>
    <dbReference type="NCBI Taxonomy" id="1276229"/>
    <lineage>
        <taxon>Bacteria</taxon>
        <taxon>Bacillati</taxon>
        <taxon>Mycoplasmatota</taxon>
        <taxon>Mollicutes</taxon>
        <taxon>Entomoplasmatales</taxon>
        <taxon>Spiroplasmataceae</taxon>
        <taxon>Spiroplasma</taxon>
    </lineage>
</organism>
<sequence length="183" mass="21751">MLKGTNKLLINETLKNQLLDNLANLILIESADRYLDLLQKQKTDSVPEIVLSFLDGIFDFLDKDFNIIKENTNNLIKMNKKEIRHFNSAIDKSKEYKNICLMLMTVYNIFKNENLKNNIVYELYKHYELLENKNISIKKQYNNGQHQIKEISIINETNLQENLKKDVINLFKKHGKNDIYYNY</sequence>
<name>R4U3S4_9MOLU</name>
<dbReference type="AlphaFoldDB" id="R4U3S4"/>
<proteinExistence type="predicted"/>
<evidence type="ECO:0000313" key="2">
    <source>
        <dbReference type="Proteomes" id="UP000013963"/>
    </source>
</evidence>
<dbReference type="Proteomes" id="UP000013963">
    <property type="component" value="Chromosome"/>
</dbReference>
<dbReference type="PATRIC" id="fig|1276229.3.peg.480"/>
<keyword evidence="2" id="KW-1185">Reference proteome</keyword>
<accession>R4U3S4</accession>
<protein>
    <submittedName>
        <fullName evidence="1">Uncharacterized protein</fullName>
    </submittedName>
</protein>
<dbReference type="KEGG" id="ssyr:SSYRP_v1c04850"/>
<dbReference type="STRING" id="1276229.SSYRP_v1c04850"/>
<reference evidence="1 2" key="1">
    <citation type="journal article" date="2013" name="Genome Biol. Evol.">
        <title>Complete genomes of two dipteran-associated spiroplasmas provided insights into the origin, dynamics, and impacts of viral invasion in spiroplasma.</title>
        <authorList>
            <person name="Ku C."/>
            <person name="Lo W.S."/>
            <person name="Chen L.L."/>
            <person name="Kuo C.H."/>
        </authorList>
    </citation>
    <scope>NUCLEOTIDE SEQUENCE [LARGE SCALE GENOMIC DNA]</scope>
    <source>
        <strain evidence="1">EA-1</strain>
    </source>
</reference>
<dbReference type="RefSeq" id="WP_016340723.1">
    <property type="nucleotide sequence ID" value="NC_021284.1"/>
</dbReference>
<dbReference type="HOGENOM" id="CLU_1474297_0_0_14"/>